<dbReference type="Gene3D" id="2.60.120.430">
    <property type="entry name" value="Galactose-binding lectin"/>
    <property type="match status" value="1"/>
</dbReference>
<dbReference type="SUPFAM" id="SSF52266">
    <property type="entry name" value="SGNH hydrolase"/>
    <property type="match status" value="1"/>
</dbReference>
<evidence type="ECO:0000256" key="3">
    <source>
        <dbReference type="SAM" id="SignalP"/>
    </source>
</evidence>
<dbReference type="PANTHER" id="PTHR43695">
    <property type="entry name" value="PUTATIVE (AFU_ORTHOLOGUE AFUA_2G17250)-RELATED"/>
    <property type="match status" value="1"/>
</dbReference>
<dbReference type="Pfam" id="PF13472">
    <property type="entry name" value="Lipase_GDSL_2"/>
    <property type="match status" value="1"/>
</dbReference>
<dbReference type="Proteomes" id="UP001257948">
    <property type="component" value="Unassembled WGS sequence"/>
</dbReference>
<name>A0ABU3LLH7_9ACTN</name>
<accession>A0ABU3LLH7</accession>
<feature type="chain" id="PRO_5046196417" evidence="3">
    <location>
        <begin position="25"/>
        <end position="353"/>
    </location>
</feature>
<dbReference type="InterPro" id="IPR013830">
    <property type="entry name" value="SGNH_hydro"/>
</dbReference>
<dbReference type="PANTHER" id="PTHR43695:SF1">
    <property type="entry name" value="RHAMNOGALACTURONAN ACETYLESTERASE"/>
    <property type="match status" value="1"/>
</dbReference>
<evidence type="ECO:0000256" key="1">
    <source>
        <dbReference type="ARBA" id="ARBA00008668"/>
    </source>
</evidence>
<keyword evidence="6" id="KW-1185">Reference proteome</keyword>
<dbReference type="SUPFAM" id="SSF49785">
    <property type="entry name" value="Galactose-binding domain-like"/>
    <property type="match status" value="1"/>
</dbReference>
<organism evidence="5 6">
    <name type="scientific">Streptomyces justiciae</name>
    <dbReference type="NCBI Taxonomy" id="2780140"/>
    <lineage>
        <taxon>Bacteria</taxon>
        <taxon>Bacillati</taxon>
        <taxon>Actinomycetota</taxon>
        <taxon>Actinomycetes</taxon>
        <taxon>Kitasatosporales</taxon>
        <taxon>Streptomycetaceae</taxon>
        <taxon>Streptomyces</taxon>
    </lineage>
</organism>
<dbReference type="CDD" id="cd01821">
    <property type="entry name" value="Rhamnogalacturan_acetylesterase_like"/>
    <property type="match status" value="1"/>
</dbReference>
<dbReference type="RefSeq" id="WP_314197627.1">
    <property type="nucleotide sequence ID" value="NZ_JAVTLL010000002.1"/>
</dbReference>
<keyword evidence="2" id="KW-0378">Hydrolase</keyword>
<evidence type="ECO:0000313" key="6">
    <source>
        <dbReference type="Proteomes" id="UP001257948"/>
    </source>
</evidence>
<evidence type="ECO:0000259" key="4">
    <source>
        <dbReference type="Pfam" id="PF13472"/>
    </source>
</evidence>
<evidence type="ECO:0000313" key="5">
    <source>
        <dbReference type="EMBL" id="MDT7839666.1"/>
    </source>
</evidence>
<protein>
    <submittedName>
        <fullName evidence="5">Rhamnogalacturonan acetylesterase</fullName>
    </submittedName>
</protein>
<dbReference type="Gene3D" id="3.40.50.1110">
    <property type="entry name" value="SGNH hydrolase"/>
    <property type="match status" value="1"/>
</dbReference>
<comment type="similarity">
    <text evidence="1">Belongs to the 'GDSL' lipolytic enzyme family.</text>
</comment>
<dbReference type="EMBL" id="JAVTLL010000002">
    <property type="protein sequence ID" value="MDT7839666.1"/>
    <property type="molecule type" value="Genomic_DNA"/>
</dbReference>
<keyword evidence="3" id="KW-0732">Signal</keyword>
<comment type="caution">
    <text evidence="5">The sequence shown here is derived from an EMBL/GenBank/DDBJ whole genome shotgun (WGS) entry which is preliminary data.</text>
</comment>
<reference evidence="6" key="1">
    <citation type="submission" date="2023-07" db="EMBL/GenBank/DDBJ databases">
        <title>Draft genome sequence of the endophytic actinobacterium Streptomyces justiciae WPN32, a potential antibiotic producer.</title>
        <authorList>
            <person name="Yasawong M."/>
            <person name="Pana W."/>
            <person name="Ganta P."/>
            <person name="Santapan N."/>
            <person name="Songngamsuk T."/>
            <person name="Phatcharaharikarn M."/>
            <person name="Kerdtoob S."/>
            <person name="Nantapong N."/>
        </authorList>
    </citation>
    <scope>NUCLEOTIDE SEQUENCE [LARGE SCALE GENOMIC DNA]</scope>
    <source>
        <strain evidence="6">WPN32</strain>
    </source>
</reference>
<dbReference type="InterPro" id="IPR037459">
    <property type="entry name" value="RhgT-like"/>
</dbReference>
<evidence type="ECO:0000256" key="2">
    <source>
        <dbReference type="ARBA" id="ARBA00022801"/>
    </source>
</evidence>
<dbReference type="InterPro" id="IPR008979">
    <property type="entry name" value="Galactose-bd-like_sf"/>
</dbReference>
<gene>
    <name evidence="5" type="ORF">RQC66_02855</name>
</gene>
<proteinExistence type="inferred from homology"/>
<feature type="domain" description="SGNH hydrolase-type esterase" evidence="4">
    <location>
        <begin position="151"/>
        <end position="303"/>
    </location>
</feature>
<dbReference type="InterPro" id="IPR036514">
    <property type="entry name" value="SGNH_hydro_sf"/>
</dbReference>
<feature type="signal peptide" evidence="3">
    <location>
        <begin position="1"/>
        <end position="24"/>
    </location>
</feature>
<sequence>MSSLRPARKTAGGLAQLTALTALTAVTAQPASAHGSAWQSPASHCTGTAPVVCHFDVPPGTYDVSVLLGGDTAGSTSVSAEQRRAVLGETVTAAGDRAHRSFTVDVRAVEGEPTGEVGSPGLDLRFEGSAPRLAGLKVTPATHARQILLAGDSTVCDQPLEPYTGWGQQLPQLLRRGISIANHADSGESTVSFLANSLLFDQLETSIHDGDLVLIQLAHNDKTTTADMYRANLTAMAERLEAHGGQPVFVTPIVRRRFNSDGTLNSVALHVMAADLLNEMRSLAAQLGVPLVDLTQMSKDLVEGLGVEASKDLYLTNINGDNTHTSAYGAKTFAGLVLGELEHQGLVPERQVR</sequence>